<dbReference type="KEGG" id="cser:CCO03_12845"/>
<keyword evidence="3" id="KW-1185">Reference proteome</keyword>
<dbReference type="InterPro" id="IPR027266">
    <property type="entry name" value="TrmE/GcvT-like"/>
</dbReference>
<dbReference type="EMBL" id="CP021455">
    <property type="protein sequence ID" value="ARU05456.1"/>
    <property type="molecule type" value="Genomic_DNA"/>
</dbReference>
<gene>
    <name evidence="2" type="ORF">CCO03_12845</name>
</gene>
<dbReference type="PANTHER" id="PTHR22602">
    <property type="entry name" value="TRANSFERASE CAF17, MITOCHONDRIAL-RELATED"/>
    <property type="match status" value="1"/>
</dbReference>
<protein>
    <submittedName>
        <fullName evidence="2">Uncharacterized protein</fullName>
    </submittedName>
</protein>
<keyword evidence="1" id="KW-0809">Transit peptide</keyword>
<evidence type="ECO:0000313" key="3">
    <source>
        <dbReference type="Proteomes" id="UP000196138"/>
    </source>
</evidence>
<dbReference type="Gene3D" id="3.30.1360.120">
    <property type="entry name" value="Probable tRNA modification gtpase trme, domain 1"/>
    <property type="match status" value="1"/>
</dbReference>
<dbReference type="RefSeq" id="WP_087281636.1">
    <property type="nucleotide sequence ID" value="NZ_CP021455.1"/>
</dbReference>
<dbReference type="GO" id="GO:0016226">
    <property type="term" value="P:iron-sulfur cluster assembly"/>
    <property type="evidence" value="ECO:0007669"/>
    <property type="project" value="TreeGrafter"/>
</dbReference>
<dbReference type="NCBIfam" id="TIGR03317">
    <property type="entry name" value="ygfZ_signature"/>
    <property type="match status" value="1"/>
</dbReference>
<reference evidence="2 3" key="1">
    <citation type="submission" date="2017-05" db="EMBL/GenBank/DDBJ databases">
        <authorList>
            <person name="Song R."/>
            <person name="Chenine A.L."/>
            <person name="Ruprecht R.M."/>
        </authorList>
    </citation>
    <scope>NUCLEOTIDE SEQUENCE [LARGE SCALE GENOMIC DNA]</scope>
    <source>
        <strain evidence="2 3">DSM 26136</strain>
    </source>
</reference>
<dbReference type="AlphaFoldDB" id="A0A1Y0EPF7"/>
<dbReference type="Proteomes" id="UP000196138">
    <property type="component" value="Chromosome"/>
</dbReference>
<accession>A0A1Y0EPF7</accession>
<proteinExistence type="predicted"/>
<organism evidence="2 3">
    <name type="scientific">Comamonas serinivorans</name>
    <dbReference type="NCBI Taxonomy" id="1082851"/>
    <lineage>
        <taxon>Bacteria</taxon>
        <taxon>Pseudomonadati</taxon>
        <taxon>Pseudomonadota</taxon>
        <taxon>Betaproteobacteria</taxon>
        <taxon>Burkholderiales</taxon>
        <taxon>Comamonadaceae</taxon>
        <taxon>Comamonas</taxon>
    </lineage>
</organism>
<dbReference type="OrthoDB" id="9796287at2"/>
<dbReference type="InterPro" id="IPR045179">
    <property type="entry name" value="YgfZ/GcvT"/>
</dbReference>
<dbReference type="SUPFAM" id="SSF103025">
    <property type="entry name" value="Folate-binding domain"/>
    <property type="match status" value="1"/>
</dbReference>
<dbReference type="PIRSF" id="PIRSF006487">
    <property type="entry name" value="GcvT"/>
    <property type="match status" value="1"/>
</dbReference>
<dbReference type="PANTHER" id="PTHR22602:SF0">
    <property type="entry name" value="TRANSFERASE CAF17, MITOCHONDRIAL-RELATED"/>
    <property type="match status" value="1"/>
</dbReference>
<dbReference type="InterPro" id="IPR017703">
    <property type="entry name" value="YgfZ/GCV_T_CS"/>
</dbReference>
<evidence type="ECO:0000313" key="2">
    <source>
        <dbReference type="EMBL" id="ARU05456.1"/>
    </source>
</evidence>
<sequence>MIANSVAPGHVPLAHLGVIRVQGPDAIAFLHGQLTQDFALLPPDQARLAAWCSPKGRMLVSLIGFSSVVAEGAEPAVLLVLWRDRIEAMLKRLRMFVLRAKVTLTDVSDELALHGLLGDTALAAAPELQRSWQRAHRADGVDVVRLPGAMPPAALSGASGQALPELARALWVAPRGQMPEGPALPLAAWLTAEVWSGVAPVMTATAEAFVPQMLNYESVGGVNFKKGCYPGQEIVARSQFRGTLKQRAFVGRVQGAVQNGDEVWTTGEDAGVVGTVALAAPAESADPAEAGSAPWVIASLKLSAVDERLPLAIGGASGPALAGLGLPYALADDL</sequence>
<name>A0A1Y0EPF7_9BURK</name>
<evidence type="ECO:0000256" key="1">
    <source>
        <dbReference type="ARBA" id="ARBA00022946"/>
    </source>
</evidence>